<dbReference type="RefSeq" id="WP_253668153.1">
    <property type="nucleotide sequence ID" value="NZ_JAMTCP010000003.1"/>
</dbReference>
<evidence type="ECO:0000313" key="2">
    <source>
        <dbReference type="EMBL" id="MCP2257185.1"/>
    </source>
</evidence>
<feature type="region of interest" description="Disordered" evidence="1">
    <location>
        <begin position="280"/>
        <end position="397"/>
    </location>
</feature>
<comment type="caution">
    <text evidence="2">The sequence shown here is derived from an EMBL/GenBank/DDBJ whole genome shotgun (WGS) entry which is preliminary data.</text>
</comment>
<gene>
    <name evidence="2" type="ORF">LX15_000870</name>
</gene>
<name>A0ABT1HNU7_STRSD</name>
<feature type="compositionally biased region" description="Basic and acidic residues" evidence="1">
    <location>
        <begin position="22"/>
        <end position="36"/>
    </location>
</feature>
<organism evidence="2 3">
    <name type="scientific">Streptoalloteichus tenebrarius (strain ATCC 17920 / DSM 40477 / JCM 4838 / CBS 697.72 / NBRC 16177 / NCIMB 11028 / NRRL B-12390 / A12253. 1 / ISP 5477)</name>
    <name type="common">Streptomyces tenebrarius</name>
    <dbReference type="NCBI Taxonomy" id="1933"/>
    <lineage>
        <taxon>Bacteria</taxon>
        <taxon>Bacillati</taxon>
        <taxon>Actinomycetota</taxon>
        <taxon>Actinomycetes</taxon>
        <taxon>Pseudonocardiales</taxon>
        <taxon>Pseudonocardiaceae</taxon>
        <taxon>Streptoalloteichus</taxon>
    </lineage>
</organism>
<accession>A0ABT1HNU7</accession>
<evidence type="ECO:0000256" key="1">
    <source>
        <dbReference type="SAM" id="MobiDB-lite"/>
    </source>
</evidence>
<dbReference type="EMBL" id="JAMTCP010000003">
    <property type="protein sequence ID" value="MCP2257185.1"/>
    <property type="molecule type" value="Genomic_DNA"/>
</dbReference>
<reference evidence="2 3" key="1">
    <citation type="submission" date="2022-06" db="EMBL/GenBank/DDBJ databases">
        <title>Genomic Encyclopedia of Archaeal and Bacterial Type Strains, Phase II (KMG-II): from individual species to whole genera.</title>
        <authorList>
            <person name="Goeker M."/>
        </authorList>
    </citation>
    <scope>NUCLEOTIDE SEQUENCE [LARGE SCALE GENOMIC DNA]</scope>
    <source>
        <strain evidence="2 3">DSM 40477</strain>
    </source>
</reference>
<dbReference type="Proteomes" id="UP001205311">
    <property type="component" value="Unassembled WGS sequence"/>
</dbReference>
<feature type="region of interest" description="Disordered" evidence="1">
    <location>
        <begin position="1"/>
        <end position="36"/>
    </location>
</feature>
<feature type="compositionally biased region" description="Basic and acidic residues" evidence="1">
    <location>
        <begin position="301"/>
        <end position="388"/>
    </location>
</feature>
<sequence length="397" mass="45015">MTETVQTQDKPHPCPPPPPPRVDPESELQKLREREAKDKVLVTGLQTDLKEVGVAIADLGKNRDEIKKACDSYRAANPRSKVEQAHCDADKKLLCLAKKVQESLGKSRAHELYKLFEKFAKDVADKADDLETAKIELKVARSQKREADEYLAAEKGTFQNMLATEANSKAPLTELEKLHKGMYDAMTKNDAVEAYLHCKEILRRHQGLLDAYPEPDYFCVDLINQWGVVYEAQQGVWEQNKACREAEAKVEELTVLLDGKPSGWRTDPLGEVRRRWKKHLATPVPPPEGEAPANGGSSSDTGRRPDDQSHQDDAQARDREQRREALREERRAAETRKRELEGEYHATDDEERKAAIEREIRDLDQRMRQIDEEGADQDTRGRQDRGAETEEGGGDTT</sequence>
<evidence type="ECO:0000313" key="3">
    <source>
        <dbReference type="Proteomes" id="UP001205311"/>
    </source>
</evidence>
<keyword evidence="3" id="KW-1185">Reference proteome</keyword>
<protein>
    <submittedName>
        <fullName evidence="2">Uncharacterized protein</fullName>
    </submittedName>
</protein>
<proteinExistence type="predicted"/>